<comment type="function">
    <text evidence="9">Site-specific tyrosine recombinase, which acts by catalyzing the cutting and rejoining of the recombining DNA molecules. The XerC-XerD complex is essential to convert dimers of the bacterial chromosome into monomers to permit their segregation at cell division. It also contributes to the segregational stability of plasmids.</text>
</comment>
<evidence type="ECO:0000259" key="12">
    <source>
        <dbReference type="PROSITE" id="PS51900"/>
    </source>
</evidence>
<dbReference type="InterPro" id="IPR002104">
    <property type="entry name" value="Integrase_catalytic"/>
</dbReference>
<evidence type="ECO:0000256" key="1">
    <source>
        <dbReference type="ARBA" id="ARBA00004496"/>
    </source>
</evidence>
<dbReference type="PANTHER" id="PTHR30349:SF77">
    <property type="entry name" value="TYROSINE RECOMBINASE XERC"/>
    <property type="match status" value="1"/>
</dbReference>
<comment type="caution">
    <text evidence="13">The sequence shown here is derived from an EMBL/GenBank/DDBJ whole genome shotgun (WGS) entry which is preliminary data.</text>
</comment>
<proteinExistence type="inferred from homology"/>
<dbReference type="Gene3D" id="1.10.443.10">
    <property type="entry name" value="Intergrase catalytic core"/>
    <property type="match status" value="1"/>
</dbReference>
<dbReference type="Gene3D" id="1.10.150.130">
    <property type="match status" value="1"/>
</dbReference>
<dbReference type="SUPFAM" id="SSF56349">
    <property type="entry name" value="DNA breaking-rejoining enzymes"/>
    <property type="match status" value="1"/>
</dbReference>
<dbReference type="InterPro" id="IPR013762">
    <property type="entry name" value="Integrase-like_cat_sf"/>
</dbReference>
<feature type="active site" evidence="9">
    <location>
        <position position="324"/>
    </location>
</feature>
<dbReference type="InterPro" id="IPR050090">
    <property type="entry name" value="Tyrosine_recombinase_XerCD"/>
</dbReference>
<dbReference type="Proteomes" id="UP001595965">
    <property type="component" value="Unassembled WGS sequence"/>
</dbReference>
<evidence type="ECO:0000256" key="8">
    <source>
        <dbReference type="ARBA" id="ARBA00023306"/>
    </source>
</evidence>
<dbReference type="CDD" id="cd00798">
    <property type="entry name" value="INT_XerDC_C"/>
    <property type="match status" value="1"/>
</dbReference>
<dbReference type="EMBL" id="JBHSEN010000002">
    <property type="protein sequence ID" value="MFC4430380.1"/>
    <property type="molecule type" value="Genomic_DNA"/>
</dbReference>
<comment type="similarity">
    <text evidence="9">Belongs to the 'phage' integrase family. XerC subfamily.</text>
</comment>
<dbReference type="InterPro" id="IPR004107">
    <property type="entry name" value="Integrase_SAM-like_N"/>
</dbReference>
<feature type="active site" description="O-(3'-phospho-DNA)-tyrosine intermediate" evidence="9">
    <location>
        <position position="333"/>
    </location>
</feature>
<keyword evidence="3 9" id="KW-0132">Cell division</keyword>
<evidence type="ECO:0000259" key="11">
    <source>
        <dbReference type="PROSITE" id="PS51898"/>
    </source>
</evidence>
<feature type="region of interest" description="Disordered" evidence="10">
    <location>
        <begin position="234"/>
        <end position="258"/>
    </location>
</feature>
<name>A0ABV8Y0W9_9MICC</name>
<comment type="subunit">
    <text evidence="9">Forms a cyclic heterotetrameric complex composed of two molecules of XerC and two molecules of XerD.</text>
</comment>
<dbReference type="Pfam" id="PF02899">
    <property type="entry name" value="Phage_int_SAM_1"/>
    <property type="match status" value="1"/>
</dbReference>
<dbReference type="InterPro" id="IPR011010">
    <property type="entry name" value="DNA_brk_join_enz"/>
</dbReference>
<keyword evidence="2 9" id="KW-0963">Cytoplasm</keyword>
<evidence type="ECO:0000313" key="14">
    <source>
        <dbReference type="Proteomes" id="UP001595965"/>
    </source>
</evidence>
<evidence type="ECO:0000256" key="9">
    <source>
        <dbReference type="HAMAP-Rule" id="MF_01808"/>
    </source>
</evidence>
<protein>
    <recommendedName>
        <fullName evidence="9">Tyrosine recombinase XerC</fullName>
    </recommendedName>
</protein>
<dbReference type="SUPFAM" id="SSF47823">
    <property type="entry name" value="lambda integrase-like, N-terminal domain"/>
    <property type="match status" value="1"/>
</dbReference>
<feature type="domain" description="Tyr recombinase" evidence="11">
    <location>
        <begin position="136"/>
        <end position="346"/>
    </location>
</feature>
<evidence type="ECO:0000256" key="7">
    <source>
        <dbReference type="ARBA" id="ARBA00023172"/>
    </source>
</evidence>
<feature type="active site" evidence="9">
    <location>
        <position position="301"/>
    </location>
</feature>
<keyword evidence="8 9" id="KW-0131">Cell cycle</keyword>
<evidence type="ECO:0000256" key="2">
    <source>
        <dbReference type="ARBA" id="ARBA00022490"/>
    </source>
</evidence>
<sequence>MSASSAPRSVRAGTPPRLAARDRAWVEGFADHLMHERNRSDQTVRAYLSDVEGLVIEVAEHEQLVPVGGAWPEVLGGLDLADLRGWLGRLSAAGRSRSTLARKTASVRVFMAWAVREGHLEQDPSLRLSSPKRSSTLPDALSADQAGRLLDSAGAPSPEDARGRAVALRDAALLEVLYATGLRVSELVGLDRQDVDHERRTLVVTGKGGKQRTVPFGAPAATAIERWLDHGRRVLVPGDPSGHRPPSASASASASGPGPAGDALFLGVRGGRLGVRQVREVVNRALAGLGDTAARGPHVLRHTAATHLLDGGADLRSVQELLGHSSLQTTQLYTHISVERLREGYRQAHPRA</sequence>
<evidence type="ECO:0000256" key="10">
    <source>
        <dbReference type="SAM" id="MobiDB-lite"/>
    </source>
</evidence>
<feature type="active site" evidence="9">
    <location>
        <position position="207"/>
    </location>
</feature>
<evidence type="ECO:0000256" key="6">
    <source>
        <dbReference type="ARBA" id="ARBA00023125"/>
    </source>
</evidence>
<dbReference type="PROSITE" id="PS51898">
    <property type="entry name" value="TYR_RECOMBINASE"/>
    <property type="match status" value="1"/>
</dbReference>
<keyword evidence="6 9" id="KW-0238">DNA-binding</keyword>
<dbReference type="HAMAP" id="MF_01808">
    <property type="entry name" value="Recomb_XerC_XerD"/>
    <property type="match status" value="1"/>
</dbReference>
<keyword evidence="4 9" id="KW-0159">Chromosome partition</keyword>
<feature type="active site" evidence="9">
    <location>
        <position position="298"/>
    </location>
</feature>
<feature type="compositionally biased region" description="Low complexity" evidence="10">
    <location>
        <begin position="244"/>
        <end position="258"/>
    </location>
</feature>
<dbReference type="Pfam" id="PF00589">
    <property type="entry name" value="Phage_integrase"/>
    <property type="match status" value="1"/>
</dbReference>
<evidence type="ECO:0000256" key="4">
    <source>
        <dbReference type="ARBA" id="ARBA00022829"/>
    </source>
</evidence>
<reference evidence="14" key="1">
    <citation type="journal article" date="2019" name="Int. J. Syst. Evol. Microbiol.">
        <title>The Global Catalogue of Microorganisms (GCM) 10K type strain sequencing project: providing services to taxonomists for standard genome sequencing and annotation.</title>
        <authorList>
            <consortium name="The Broad Institute Genomics Platform"/>
            <consortium name="The Broad Institute Genome Sequencing Center for Infectious Disease"/>
            <person name="Wu L."/>
            <person name="Ma J."/>
        </authorList>
    </citation>
    <scope>NUCLEOTIDE SEQUENCE [LARGE SCALE GENOMIC DNA]</scope>
    <source>
        <strain evidence="14">CGMCC 1.12125</strain>
    </source>
</reference>
<dbReference type="InterPro" id="IPR044068">
    <property type="entry name" value="CB"/>
</dbReference>
<keyword evidence="5 9" id="KW-0229">DNA integration</keyword>
<gene>
    <name evidence="9" type="primary">xerC</name>
    <name evidence="13" type="ORF">ACFO0K_11925</name>
</gene>
<organism evidence="13 14">
    <name type="scientific">Citricoccus alkalitolerans</name>
    <dbReference type="NCBI Taxonomy" id="246603"/>
    <lineage>
        <taxon>Bacteria</taxon>
        <taxon>Bacillati</taxon>
        <taxon>Actinomycetota</taxon>
        <taxon>Actinomycetes</taxon>
        <taxon>Micrococcales</taxon>
        <taxon>Micrococcaceae</taxon>
        <taxon>Citricoccus</taxon>
    </lineage>
</organism>
<evidence type="ECO:0000256" key="5">
    <source>
        <dbReference type="ARBA" id="ARBA00022908"/>
    </source>
</evidence>
<accession>A0ABV8Y0W9</accession>
<dbReference type="InterPro" id="IPR023009">
    <property type="entry name" value="Tyrosine_recombinase_XerC/XerD"/>
</dbReference>
<evidence type="ECO:0000256" key="3">
    <source>
        <dbReference type="ARBA" id="ARBA00022618"/>
    </source>
</evidence>
<keyword evidence="14" id="KW-1185">Reference proteome</keyword>
<dbReference type="PROSITE" id="PS51900">
    <property type="entry name" value="CB"/>
    <property type="match status" value="1"/>
</dbReference>
<evidence type="ECO:0000313" key="13">
    <source>
        <dbReference type="EMBL" id="MFC4430380.1"/>
    </source>
</evidence>
<feature type="domain" description="Core-binding (CB)" evidence="12">
    <location>
        <begin position="20"/>
        <end position="115"/>
    </location>
</feature>
<keyword evidence="7 9" id="KW-0233">DNA recombination</keyword>
<comment type="subcellular location">
    <subcellularLocation>
        <location evidence="1 9">Cytoplasm</location>
    </subcellularLocation>
</comment>
<feature type="active site" evidence="9">
    <location>
        <position position="183"/>
    </location>
</feature>
<dbReference type="RefSeq" id="WP_344226582.1">
    <property type="nucleotide sequence ID" value="NZ_BAAALH010000001.1"/>
</dbReference>
<dbReference type="PANTHER" id="PTHR30349">
    <property type="entry name" value="PHAGE INTEGRASE-RELATED"/>
    <property type="match status" value="1"/>
</dbReference>
<dbReference type="InterPro" id="IPR010998">
    <property type="entry name" value="Integrase_recombinase_N"/>
</dbReference>